<dbReference type="AlphaFoldDB" id="A0A7W7RWH6"/>
<protein>
    <submittedName>
        <fullName evidence="1">Putative nucleic acid-binding protein</fullName>
    </submittedName>
</protein>
<dbReference type="Gene3D" id="3.40.50.1010">
    <property type="entry name" value="5'-nuclease"/>
    <property type="match status" value="1"/>
</dbReference>
<dbReference type="SUPFAM" id="SSF88723">
    <property type="entry name" value="PIN domain-like"/>
    <property type="match status" value="1"/>
</dbReference>
<proteinExistence type="predicted"/>
<name>A0A7W7RWH6_9ACTN</name>
<dbReference type="RefSeq" id="WP_184755259.1">
    <property type="nucleotide sequence ID" value="NZ_BAABEK010000035.1"/>
</dbReference>
<reference evidence="1 2" key="1">
    <citation type="submission" date="2020-08" db="EMBL/GenBank/DDBJ databases">
        <title>Sequencing the genomes of 1000 actinobacteria strains.</title>
        <authorList>
            <person name="Klenk H.-P."/>
        </authorList>
    </citation>
    <scope>NUCLEOTIDE SEQUENCE [LARGE SCALE GENOMIC DNA]</scope>
    <source>
        <strain evidence="1 2">DSM 43023</strain>
    </source>
</reference>
<evidence type="ECO:0000313" key="1">
    <source>
        <dbReference type="EMBL" id="MBB4939217.1"/>
    </source>
</evidence>
<dbReference type="EMBL" id="JACHJU010000001">
    <property type="protein sequence ID" value="MBB4939217.1"/>
    <property type="molecule type" value="Genomic_DNA"/>
</dbReference>
<keyword evidence="2" id="KW-1185">Reference proteome</keyword>
<dbReference type="InterPro" id="IPR029060">
    <property type="entry name" value="PIN-like_dom_sf"/>
</dbReference>
<dbReference type="Proteomes" id="UP000534286">
    <property type="component" value="Unassembled WGS sequence"/>
</dbReference>
<organism evidence="1 2">
    <name type="scientific">Streptosporangium album</name>
    <dbReference type="NCBI Taxonomy" id="47479"/>
    <lineage>
        <taxon>Bacteria</taxon>
        <taxon>Bacillati</taxon>
        <taxon>Actinomycetota</taxon>
        <taxon>Actinomycetes</taxon>
        <taxon>Streptosporangiales</taxon>
        <taxon>Streptosporangiaceae</taxon>
        <taxon>Streptosporangium</taxon>
    </lineage>
</organism>
<evidence type="ECO:0000313" key="2">
    <source>
        <dbReference type="Proteomes" id="UP000534286"/>
    </source>
</evidence>
<gene>
    <name evidence="1" type="ORF">FHR32_003522</name>
</gene>
<comment type="caution">
    <text evidence="1">The sequence shown here is derived from an EMBL/GenBank/DDBJ whole genome shotgun (WGS) entry which is preliminary data.</text>
</comment>
<sequence>MTPGTLVLDCEGLSRAILQTPELTAWLAAAEAEDLRVVVSVATLVEVSHPRLNRARYEWTLSRLNVEPVTREIARDAAQLLAAAGLHGHKHAIDAMVCATALGLPGPVTVLTSDVGDIAAISQNRLRIVKI</sequence>
<accession>A0A7W7RWH6</accession>